<name>A0A0U1KTR1_9FIRM</name>
<dbReference type="RefSeq" id="WP_021170690.1">
    <property type="nucleotide sequence ID" value="NZ_CTRP01000002.1"/>
</dbReference>
<reference evidence="2" key="1">
    <citation type="submission" date="2015-03" db="EMBL/GenBank/DDBJ databases">
        <authorList>
            <person name="Nijsse Bart"/>
        </authorList>
    </citation>
    <scope>NUCLEOTIDE SEQUENCE [LARGE SCALE GENOMIC DNA]</scope>
</reference>
<dbReference type="EMBL" id="CTRP01000002">
    <property type="protein sequence ID" value="CQR70064.1"/>
    <property type="molecule type" value="Genomic_DNA"/>
</dbReference>
<protein>
    <submittedName>
        <fullName evidence="1">Uncharacterized protein</fullName>
    </submittedName>
</protein>
<proteinExistence type="predicted"/>
<accession>A0A0U1KTR1</accession>
<sequence>MLQMKKLQLLEQIDKLSSLLHSDDLQEFNFTAGTISEMRMKLDMLSEEYIECYC</sequence>
<evidence type="ECO:0000313" key="2">
    <source>
        <dbReference type="Proteomes" id="UP000049855"/>
    </source>
</evidence>
<keyword evidence="2" id="KW-1185">Reference proteome</keyword>
<organism evidence="1 2">
    <name type="scientific">Sporomusa ovata</name>
    <dbReference type="NCBI Taxonomy" id="2378"/>
    <lineage>
        <taxon>Bacteria</taxon>
        <taxon>Bacillati</taxon>
        <taxon>Bacillota</taxon>
        <taxon>Negativicutes</taxon>
        <taxon>Selenomonadales</taxon>
        <taxon>Sporomusaceae</taxon>
        <taxon>Sporomusa</taxon>
    </lineage>
</organism>
<dbReference type="AlphaFoldDB" id="A0A0U1KTR1"/>
<dbReference type="Proteomes" id="UP000049855">
    <property type="component" value="Unassembled WGS sequence"/>
</dbReference>
<gene>
    <name evidence="1" type="ORF">SpAn4DRAFT_4576</name>
</gene>
<evidence type="ECO:0000313" key="1">
    <source>
        <dbReference type="EMBL" id="CQR70064.1"/>
    </source>
</evidence>